<dbReference type="VEuPathDB" id="FungiDB:QG37_08377"/>
<comment type="caution">
    <text evidence="2">The sequence shown here is derived from an EMBL/GenBank/DDBJ whole genome shotgun (WGS) entry which is preliminary data.</text>
</comment>
<dbReference type="AlphaFoldDB" id="A0A0L0NNZ1"/>
<dbReference type="EMBL" id="LGST01000088">
    <property type="protein sequence ID" value="KND95395.1"/>
    <property type="molecule type" value="Genomic_DNA"/>
</dbReference>
<dbReference type="Proteomes" id="UP000037122">
    <property type="component" value="Unassembled WGS sequence"/>
</dbReference>
<evidence type="ECO:0000313" key="2">
    <source>
        <dbReference type="EMBL" id="KND95395.1"/>
    </source>
</evidence>
<evidence type="ECO:0000256" key="1">
    <source>
        <dbReference type="SAM" id="MobiDB-lite"/>
    </source>
</evidence>
<protein>
    <submittedName>
        <fullName evidence="2">Uncharacterized protein</fullName>
    </submittedName>
</protein>
<feature type="compositionally biased region" description="Polar residues" evidence="1">
    <location>
        <begin position="50"/>
        <end position="59"/>
    </location>
</feature>
<accession>A0A0L0NNZ1</accession>
<gene>
    <name evidence="2" type="ORF">QG37_08377</name>
</gene>
<evidence type="ECO:0000313" key="3">
    <source>
        <dbReference type="Proteomes" id="UP000037122"/>
    </source>
</evidence>
<organism evidence="2 3">
    <name type="scientific">Candidozyma auris</name>
    <name type="common">Yeast</name>
    <name type="synonym">Candida auris</name>
    <dbReference type="NCBI Taxonomy" id="498019"/>
    <lineage>
        <taxon>Eukaryota</taxon>
        <taxon>Fungi</taxon>
        <taxon>Dikarya</taxon>
        <taxon>Ascomycota</taxon>
        <taxon>Saccharomycotina</taxon>
        <taxon>Pichiomycetes</taxon>
        <taxon>Metschnikowiaceae</taxon>
        <taxon>Candidozyma</taxon>
    </lineage>
</organism>
<name>A0A0L0NNZ1_CANAR</name>
<reference evidence="3" key="1">
    <citation type="journal article" date="2015" name="BMC Genomics">
        <title>Draft genome of a commonly misdiagnosed multidrug resistant pathogen Candida auris.</title>
        <authorList>
            <person name="Chatterjee S."/>
            <person name="Alampalli S.V."/>
            <person name="Nageshan R.K."/>
            <person name="Chettiar S.T."/>
            <person name="Joshi S."/>
            <person name="Tatu U.S."/>
        </authorList>
    </citation>
    <scope>NUCLEOTIDE SEQUENCE [LARGE SCALE GENOMIC DNA]</scope>
    <source>
        <strain evidence="3">6684</strain>
    </source>
</reference>
<feature type="region of interest" description="Disordered" evidence="1">
    <location>
        <begin position="40"/>
        <end position="59"/>
    </location>
</feature>
<sequence>MRRSIGGPKIKAGHGDLIFGKAEEIKDRIATAGRIHARIRNQGEGLGRRSSPSRWRSMA</sequence>
<proteinExistence type="predicted"/>